<dbReference type="Proteomes" id="UP000054538">
    <property type="component" value="Unassembled WGS sequence"/>
</dbReference>
<dbReference type="PANTHER" id="PTHR47204:SF1">
    <property type="entry name" value="RIBONUCLEASE H2 SUBUNIT C"/>
    <property type="match status" value="1"/>
</dbReference>
<dbReference type="OrthoDB" id="6222486at2759"/>
<feature type="non-terminal residue" evidence="1">
    <location>
        <position position="1"/>
    </location>
</feature>
<evidence type="ECO:0000313" key="2">
    <source>
        <dbReference type="Proteomes" id="UP000054538"/>
    </source>
</evidence>
<keyword evidence="2" id="KW-1185">Reference proteome</keyword>
<dbReference type="InParanoid" id="A0A0D0E661"/>
<dbReference type="Pfam" id="PF08615">
    <property type="entry name" value="RNase_H2_suC"/>
    <property type="match status" value="1"/>
</dbReference>
<reference evidence="1 2" key="1">
    <citation type="submission" date="2014-04" db="EMBL/GenBank/DDBJ databases">
        <authorList>
            <consortium name="DOE Joint Genome Institute"/>
            <person name="Kuo A."/>
            <person name="Kohler A."/>
            <person name="Jargeat P."/>
            <person name="Nagy L.G."/>
            <person name="Floudas D."/>
            <person name="Copeland A."/>
            <person name="Barry K.W."/>
            <person name="Cichocki N."/>
            <person name="Veneault-Fourrey C."/>
            <person name="LaButti K."/>
            <person name="Lindquist E.A."/>
            <person name="Lipzen A."/>
            <person name="Lundell T."/>
            <person name="Morin E."/>
            <person name="Murat C."/>
            <person name="Sun H."/>
            <person name="Tunlid A."/>
            <person name="Henrissat B."/>
            <person name="Grigoriev I.V."/>
            <person name="Hibbett D.S."/>
            <person name="Martin F."/>
            <person name="Nordberg H.P."/>
            <person name="Cantor M.N."/>
            <person name="Hua S.X."/>
        </authorList>
    </citation>
    <scope>NUCLEOTIDE SEQUENCE [LARGE SCALE GENOMIC DNA]</scope>
    <source>
        <strain evidence="1 2">Ve08.2h10</strain>
    </source>
</reference>
<dbReference type="HOGENOM" id="CLU_1232461_0_0_1"/>
<dbReference type="AlphaFoldDB" id="A0A0D0E661"/>
<proteinExistence type="predicted"/>
<dbReference type="PANTHER" id="PTHR47204">
    <property type="entry name" value="OS02G0168900 PROTEIN"/>
    <property type="match status" value="1"/>
</dbReference>
<dbReference type="GO" id="GO:0006401">
    <property type="term" value="P:RNA catabolic process"/>
    <property type="evidence" value="ECO:0007669"/>
    <property type="project" value="InterPro"/>
</dbReference>
<protein>
    <submittedName>
        <fullName evidence="1">Uncharacterized protein</fullName>
    </submittedName>
</protein>
<evidence type="ECO:0000313" key="1">
    <source>
        <dbReference type="EMBL" id="KIK93155.1"/>
    </source>
</evidence>
<gene>
    <name evidence="1" type="ORF">PAXRUDRAFT_829261</name>
</gene>
<sequence>MFIEIAPPTNPGPLPKSDPSFMPYHISYTGPASISCYFRIKPTHPSIPSTSTRAASLSTLMESQITTSETQRSLRSLGPMVGNSTSTTVVNDFLDDNGECVSRQASGDNMGMNVDTETQSISLGPTDTAQEPLDDAISLRPAPSNLERVVAAFRGRQMYGQVVGMPEEYGGLVLRASSLDGKGQGKEDAKGTFKPTSKRAIGNDRRFFLLRSGLLIYPSTRGEMN</sequence>
<dbReference type="GO" id="GO:0032299">
    <property type="term" value="C:ribonuclease H2 complex"/>
    <property type="evidence" value="ECO:0007669"/>
    <property type="project" value="InterPro"/>
</dbReference>
<organism evidence="1 2">
    <name type="scientific">Paxillus rubicundulus Ve08.2h10</name>
    <dbReference type="NCBI Taxonomy" id="930991"/>
    <lineage>
        <taxon>Eukaryota</taxon>
        <taxon>Fungi</taxon>
        <taxon>Dikarya</taxon>
        <taxon>Basidiomycota</taxon>
        <taxon>Agaricomycotina</taxon>
        <taxon>Agaricomycetes</taxon>
        <taxon>Agaricomycetidae</taxon>
        <taxon>Boletales</taxon>
        <taxon>Paxilineae</taxon>
        <taxon>Paxillaceae</taxon>
        <taxon>Paxillus</taxon>
    </lineage>
</organism>
<dbReference type="Gene3D" id="2.40.128.680">
    <property type="match status" value="1"/>
</dbReference>
<dbReference type="InterPro" id="IPR013924">
    <property type="entry name" value="RNase_H2_suC"/>
</dbReference>
<reference evidence="2" key="2">
    <citation type="submission" date="2015-01" db="EMBL/GenBank/DDBJ databases">
        <title>Evolutionary Origins and Diversification of the Mycorrhizal Mutualists.</title>
        <authorList>
            <consortium name="DOE Joint Genome Institute"/>
            <consortium name="Mycorrhizal Genomics Consortium"/>
            <person name="Kohler A."/>
            <person name="Kuo A."/>
            <person name="Nagy L.G."/>
            <person name="Floudas D."/>
            <person name="Copeland A."/>
            <person name="Barry K.W."/>
            <person name="Cichocki N."/>
            <person name="Veneault-Fourrey C."/>
            <person name="LaButti K."/>
            <person name="Lindquist E.A."/>
            <person name="Lipzen A."/>
            <person name="Lundell T."/>
            <person name="Morin E."/>
            <person name="Murat C."/>
            <person name="Riley R."/>
            <person name="Ohm R."/>
            <person name="Sun H."/>
            <person name="Tunlid A."/>
            <person name="Henrissat B."/>
            <person name="Grigoriev I.V."/>
            <person name="Hibbett D.S."/>
            <person name="Martin F."/>
        </authorList>
    </citation>
    <scope>NUCLEOTIDE SEQUENCE [LARGE SCALE GENOMIC DNA]</scope>
    <source>
        <strain evidence="2">Ve08.2h10</strain>
    </source>
</reference>
<accession>A0A0D0E661</accession>
<name>A0A0D0E661_9AGAM</name>
<dbReference type="STRING" id="930991.A0A0D0E661"/>
<dbReference type="EMBL" id="KN825209">
    <property type="protein sequence ID" value="KIK93155.1"/>
    <property type="molecule type" value="Genomic_DNA"/>
</dbReference>